<dbReference type="CDD" id="cd00082">
    <property type="entry name" value="HisKA"/>
    <property type="match status" value="1"/>
</dbReference>
<evidence type="ECO:0000256" key="7">
    <source>
        <dbReference type="ARBA" id="ARBA00022840"/>
    </source>
</evidence>
<dbReference type="PROSITE" id="PS50109">
    <property type="entry name" value="HIS_KIN"/>
    <property type="match status" value="1"/>
</dbReference>
<dbReference type="Gene3D" id="2.130.10.10">
    <property type="entry name" value="YVTN repeat-like/Quinoprotein amine dehydrogenase"/>
    <property type="match status" value="2"/>
</dbReference>
<keyword evidence="17" id="KW-1185">Reference proteome</keyword>
<keyword evidence="4" id="KW-0808">Transferase</keyword>
<keyword evidence="12" id="KW-0175">Coiled coil</keyword>
<keyword evidence="7" id="KW-0067">ATP-binding</keyword>
<dbReference type="FunFam" id="1.10.287.130:FF:000002">
    <property type="entry name" value="Two-component osmosensing histidine kinase"/>
    <property type="match status" value="1"/>
</dbReference>
<dbReference type="InterPro" id="IPR005467">
    <property type="entry name" value="His_kinase_dom"/>
</dbReference>
<dbReference type="SMART" id="SM00387">
    <property type="entry name" value="HATPase_c"/>
    <property type="match status" value="1"/>
</dbReference>
<reference evidence="16 17" key="1">
    <citation type="submission" date="2016-08" db="EMBL/GenBank/DDBJ databases">
        <title>Draft genome of Fabibacter sp. strain SK-8.</title>
        <authorList>
            <person name="Wong S.-K."/>
            <person name="Hamasaki K."/>
            <person name="Yoshizawa S."/>
        </authorList>
    </citation>
    <scope>NUCLEOTIDE SEQUENCE [LARGE SCALE GENOMIC DNA]</scope>
    <source>
        <strain evidence="16 17">SK-8</strain>
    </source>
</reference>
<keyword evidence="13" id="KW-1133">Transmembrane helix</keyword>
<dbReference type="SUPFAM" id="SSF55874">
    <property type="entry name" value="ATPase domain of HSP90 chaperone/DNA topoisomerase II/histidine kinase"/>
    <property type="match status" value="1"/>
</dbReference>
<dbReference type="Pfam" id="PF07494">
    <property type="entry name" value="Reg_prop"/>
    <property type="match status" value="3"/>
</dbReference>
<evidence type="ECO:0000259" key="15">
    <source>
        <dbReference type="PROSITE" id="PS50110"/>
    </source>
</evidence>
<dbReference type="PANTHER" id="PTHR45339">
    <property type="entry name" value="HYBRID SIGNAL TRANSDUCTION HISTIDINE KINASE J"/>
    <property type="match status" value="1"/>
</dbReference>
<dbReference type="SUPFAM" id="SSF52172">
    <property type="entry name" value="CheY-like"/>
    <property type="match status" value="1"/>
</dbReference>
<dbReference type="InterPro" id="IPR036890">
    <property type="entry name" value="HATPase_C_sf"/>
</dbReference>
<comment type="catalytic activity">
    <reaction evidence="1">
        <text>ATP + protein L-histidine = ADP + protein N-phospho-L-histidine.</text>
        <dbReference type="EC" id="2.7.13.3"/>
    </reaction>
</comment>
<dbReference type="InterPro" id="IPR036097">
    <property type="entry name" value="HisK_dim/P_sf"/>
</dbReference>
<dbReference type="CDD" id="cd16922">
    <property type="entry name" value="HATPase_EvgS-ArcB-TorS-like"/>
    <property type="match status" value="1"/>
</dbReference>
<dbReference type="InterPro" id="IPR011123">
    <property type="entry name" value="Y_Y_Y"/>
</dbReference>
<name>A0A1E5SY00_9BACT</name>
<dbReference type="Pfam" id="PF07495">
    <property type="entry name" value="Y_Y_Y"/>
    <property type="match status" value="1"/>
</dbReference>
<dbReference type="FunFam" id="3.30.565.10:FF:000010">
    <property type="entry name" value="Sensor histidine kinase RcsC"/>
    <property type="match status" value="1"/>
</dbReference>
<evidence type="ECO:0000259" key="14">
    <source>
        <dbReference type="PROSITE" id="PS50109"/>
    </source>
</evidence>
<dbReference type="EC" id="2.7.13.3" evidence="2"/>
<evidence type="ECO:0000256" key="2">
    <source>
        <dbReference type="ARBA" id="ARBA00012438"/>
    </source>
</evidence>
<dbReference type="InterPro" id="IPR003594">
    <property type="entry name" value="HATPase_dom"/>
</dbReference>
<evidence type="ECO:0000313" key="17">
    <source>
        <dbReference type="Proteomes" id="UP000095552"/>
    </source>
</evidence>
<feature type="domain" description="Histidine kinase" evidence="14">
    <location>
        <begin position="836"/>
        <end position="1058"/>
    </location>
</feature>
<keyword evidence="13" id="KW-0472">Membrane</keyword>
<evidence type="ECO:0000256" key="8">
    <source>
        <dbReference type="ARBA" id="ARBA00023012"/>
    </source>
</evidence>
<evidence type="ECO:0000256" key="11">
    <source>
        <dbReference type="PROSITE-ProRule" id="PRU00169"/>
    </source>
</evidence>
<dbReference type="Pfam" id="PF00072">
    <property type="entry name" value="Response_reg"/>
    <property type="match status" value="1"/>
</dbReference>
<dbReference type="SUPFAM" id="SSF63829">
    <property type="entry name" value="Calcium-dependent phosphotriesterase"/>
    <property type="match status" value="1"/>
</dbReference>
<sequence length="1208" mass="135903">MYADYGLSSDKTTVALQDYLGFMWFGSEEGLNRMIAYSDFEIFRNNREDSISLSNDHVTALFEDSKKRLWIGTANGLNLFNRSTHKFEEILLSKDPTDAASDAIVDVIEDSSGAIWVLCEHRLVKLNGASLEEDIYIELPPNGIFRVQMNRILYAQNEIWVATSQGVLRVQENKFVPINMASGLNVTALAKVQDEIWAGTNGNGVWRYDGDLNLVKHYTKNSTETTLINDFVNDIRLVDEAEMWIATNDGISVISLTGATKQKVYQYDFNNGFSLSDKVLRRIYQDSQGAIWITTPASGISYYHEADNLFNYFGQSEEEGTVKDLMDYSVSSLLTAKDGSTWVGSRKGVSQFDPKSNSFRHFPFSKKISEIVMNVSSIAQCSAEYIWMGTNDGLIKWRGVGRPFEYIMPDKLRGLNIETVMADEDDNILIGTSERGVFLYASVSKVFREVAFELEGSPLEYTPKVNVIKKLEDKIFVGTDEGLYQLNDLILSKVSLSGFNDLPDDIIINDLYQDSQSRIWLGTKQDGALLLSDSLSVIADYSDKSVGIANNDIRSILEDEKGDIWLSTNSGISKLVLKKDSIKKAEVNNYDSTDGLQGEQFIARSGAITTDGRLLFGGLNGLTAFRPDDLEVFRTSQRPNFTGLTVRGEKMKIAEADSPLEKDITLMNGIKLKPNQNDFVILFDALDYVRPDDVVYRYKLEGYDKDWIEKESYGEASYQNIPVGKTFDFVFQSKGRLSPEWSDEQRIKVYVVPYFYQLTWFRFLVCVLILAGIYLIFWLREKRAEQKHQELERLVEERSFTLKEEIKQRKDTEKQLTEALDSAKDANEIKDKFLANMSHEIRTPLNGIMGLTELALDSKLNDEQEDLLKTISSSAGSLKMIVDDILDIAKIESGNLTLVSEPFSVQDLLREVISTFTPEIQKKGIKLQHWVLTDVPAFVMGDAKLIRQVLVNLVSNAVKFTHKGGVTIFVECLRTAGQADLELWFTVEDTGIGIAKSDQEKIFESFSQVDLERNRQYGGTGLGLSISREYVKKMGGELWVESELDKGSIFKFDVKVKAFDMITSDSESEEKTIEQDLQLTGNVLLVEDNLINQKVAVKMLERKGLSVICAEDGQTAIALLESANFDIILMDLMMPLMDGYEATRQIRQGNSSKSNIPIIALTAAAMDGEKEKCMAVGMNGYLAKPVGYKELIDTLVPFLGENRILKIS</sequence>
<comment type="caution">
    <text evidence="16">The sequence shown here is derived from an EMBL/GenBank/DDBJ whole genome shotgun (WGS) entry which is preliminary data.</text>
</comment>
<dbReference type="CDD" id="cd17546">
    <property type="entry name" value="REC_hyHK_CKI1_RcsC-like"/>
    <property type="match status" value="1"/>
</dbReference>
<evidence type="ECO:0000313" key="16">
    <source>
        <dbReference type="EMBL" id="OEK04001.1"/>
    </source>
</evidence>
<dbReference type="SUPFAM" id="SSF101898">
    <property type="entry name" value="NHL repeat"/>
    <property type="match status" value="1"/>
</dbReference>
<comment type="subunit">
    <text evidence="9">At low DSF concentrations, interacts with RpfF.</text>
</comment>
<accession>A0A1E5SY00</accession>
<keyword evidence="8" id="KW-0902">Two-component regulatory system</keyword>
<keyword evidence="5" id="KW-0547">Nucleotide-binding</keyword>
<evidence type="ECO:0000256" key="4">
    <source>
        <dbReference type="ARBA" id="ARBA00022679"/>
    </source>
</evidence>
<evidence type="ECO:0000256" key="13">
    <source>
        <dbReference type="SAM" id="Phobius"/>
    </source>
</evidence>
<evidence type="ECO:0000256" key="10">
    <source>
        <dbReference type="ARBA" id="ARBA00068150"/>
    </source>
</evidence>
<proteinExistence type="predicted"/>
<evidence type="ECO:0000256" key="3">
    <source>
        <dbReference type="ARBA" id="ARBA00022553"/>
    </source>
</evidence>
<organism evidence="16 17">
    <name type="scientific">Roseivirga misakiensis</name>
    <dbReference type="NCBI Taxonomy" id="1563681"/>
    <lineage>
        <taxon>Bacteria</taxon>
        <taxon>Pseudomonadati</taxon>
        <taxon>Bacteroidota</taxon>
        <taxon>Cytophagia</taxon>
        <taxon>Cytophagales</taxon>
        <taxon>Roseivirgaceae</taxon>
        <taxon>Roseivirga</taxon>
    </lineage>
</organism>
<evidence type="ECO:0000256" key="12">
    <source>
        <dbReference type="SAM" id="Coils"/>
    </source>
</evidence>
<dbReference type="InterPro" id="IPR003661">
    <property type="entry name" value="HisK_dim/P_dom"/>
</dbReference>
<dbReference type="GO" id="GO:0000155">
    <property type="term" value="F:phosphorelay sensor kinase activity"/>
    <property type="evidence" value="ECO:0007669"/>
    <property type="project" value="InterPro"/>
</dbReference>
<dbReference type="InterPro" id="IPR013783">
    <property type="entry name" value="Ig-like_fold"/>
</dbReference>
<dbReference type="InterPro" id="IPR011110">
    <property type="entry name" value="Reg_prop"/>
</dbReference>
<dbReference type="PROSITE" id="PS50110">
    <property type="entry name" value="RESPONSE_REGULATORY"/>
    <property type="match status" value="1"/>
</dbReference>
<dbReference type="SUPFAM" id="SSF47384">
    <property type="entry name" value="Homodimeric domain of signal transducing histidine kinase"/>
    <property type="match status" value="1"/>
</dbReference>
<evidence type="ECO:0000256" key="1">
    <source>
        <dbReference type="ARBA" id="ARBA00000085"/>
    </source>
</evidence>
<evidence type="ECO:0000256" key="5">
    <source>
        <dbReference type="ARBA" id="ARBA00022741"/>
    </source>
</evidence>
<keyword evidence="6" id="KW-0418">Kinase</keyword>
<dbReference type="InterPro" id="IPR015943">
    <property type="entry name" value="WD40/YVTN_repeat-like_dom_sf"/>
</dbReference>
<evidence type="ECO:0000256" key="9">
    <source>
        <dbReference type="ARBA" id="ARBA00064003"/>
    </source>
</evidence>
<feature type="coiled-coil region" evidence="12">
    <location>
        <begin position="802"/>
        <end position="829"/>
    </location>
</feature>
<dbReference type="Gene3D" id="2.60.40.10">
    <property type="entry name" value="Immunoglobulins"/>
    <property type="match status" value="1"/>
</dbReference>
<dbReference type="Pfam" id="PF00512">
    <property type="entry name" value="HisKA"/>
    <property type="match status" value="1"/>
</dbReference>
<feature type="transmembrane region" description="Helical" evidence="13">
    <location>
        <begin position="760"/>
        <end position="779"/>
    </location>
</feature>
<dbReference type="InterPro" id="IPR004358">
    <property type="entry name" value="Sig_transdc_His_kin-like_C"/>
</dbReference>
<dbReference type="Gene3D" id="3.30.565.10">
    <property type="entry name" value="Histidine kinase-like ATPase, C-terminal domain"/>
    <property type="match status" value="1"/>
</dbReference>
<dbReference type="PRINTS" id="PR00344">
    <property type="entry name" value="BCTRLSENSOR"/>
</dbReference>
<keyword evidence="3 11" id="KW-0597">Phosphoprotein</keyword>
<dbReference type="Pfam" id="PF02518">
    <property type="entry name" value="HATPase_c"/>
    <property type="match status" value="1"/>
</dbReference>
<keyword evidence="13" id="KW-0812">Transmembrane</keyword>
<dbReference type="SMART" id="SM00388">
    <property type="entry name" value="HisKA"/>
    <property type="match status" value="1"/>
</dbReference>
<dbReference type="InterPro" id="IPR001789">
    <property type="entry name" value="Sig_transdc_resp-reg_receiver"/>
</dbReference>
<dbReference type="GO" id="GO:0005524">
    <property type="term" value="F:ATP binding"/>
    <property type="evidence" value="ECO:0007669"/>
    <property type="project" value="UniProtKB-KW"/>
</dbReference>
<evidence type="ECO:0000256" key="6">
    <source>
        <dbReference type="ARBA" id="ARBA00022777"/>
    </source>
</evidence>
<dbReference type="AlphaFoldDB" id="A0A1E5SY00"/>
<dbReference type="InterPro" id="IPR011006">
    <property type="entry name" value="CheY-like_superfamily"/>
</dbReference>
<dbReference type="Proteomes" id="UP000095552">
    <property type="component" value="Unassembled WGS sequence"/>
</dbReference>
<dbReference type="STRING" id="1563681.BFP71_10920"/>
<feature type="domain" description="Response regulatory" evidence="15">
    <location>
        <begin position="1082"/>
        <end position="1199"/>
    </location>
</feature>
<gene>
    <name evidence="16" type="ORF">BFP71_10920</name>
</gene>
<dbReference type="EMBL" id="MDGQ01000005">
    <property type="protein sequence ID" value="OEK04001.1"/>
    <property type="molecule type" value="Genomic_DNA"/>
</dbReference>
<dbReference type="Gene3D" id="1.10.287.130">
    <property type="match status" value="1"/>
</dbReference>
<dbReference type="Gene3D" id="3.40.50.2300">
    <property type="match status" value="1"/>
</dbReference>
<dbReference type="PANTHER" id="PTHR45339:SF5">
    <property type="entry name" value="HISTIDINE KINASE"/>
    <property type="match status" value="1"/>
</dbReference>
<feature type="modified residue" description="4-aspartylphosphate" evidence="11">
    <location>
        <position position="1131"/>
    </location>
</feature>
<protein>
    <recommendedName>
        <fullName evidence="10">Sensory/regulatory protein RpfC</fullName>
        <ecNumber evidence="2">2.7.13.3</ecNumber>
    </recommendedName>
</protein>
<dbReference type="SMART" id="SM00448">
    <property type="entry name" value="REC"/>
    <property type="match status" value="1"/>
</dbReference>